<dbReference type="AlphaFoldDB" id="A0A1X9SKY5"/>
<dbReference type="Pfam" id="PF00194">
    <property type="entry name" value="Carb_anhydrase"/>
    <property type="match status" value="1"/>
</dbReference>
<dbReference type="PANTHER" id="PTHR18952">
    <property type="entry name" value="CARBONIC ANHYDRASE"/>
    <property type="match status" value="1"/>
</dbReference>
<dbReference type="EC" id="4.2.1.1" evidence="2"/>
<dbReference type="EMBL" id="CP015578">
    <property type="protein sequence ID" value="ARQ96888.1"/>
    <property type="molecule type" value="Genomic_DNA"/>
</dbReference>
<keyword evidence="5 8" id="KW-0456">Lyase</keyword>
<evidence type="ECO:0000313" key="8">
    <source>
        <dbReference type="EMBL" id="ARQ96888.1"/>
    </source>
</evidence>
<dbReference type="InterPro" id="IPR041891">
    <property type="entry name" value="Alpha_CA_prokaryot-like"/>
</dbReference>
<keyword evidence="4" id="KW-0862">Zinc</keyword>
<evidence type="ECO:0000256" key="4">
    <source>
        <dbReference type="ARBA" id="ARBA00022833"/>
    </source>
</evidence>
<evidence type="ECO:0000259" key="7">
    <source>
        <dbReference type="PROSITE" id="PS51144"/>
    </source>
</evidence>
<dbReference type="RefSeq" id="WP_100590309.1">
    <property type="nucleotide sequence ID" value="NZ_CP015578.1"/>
</dbReference>
<sequence length="247" mass="27827">MRFLVILLFGFLIGASGSNTHHGAPHWGYSGDGSPEHWGDLADEFRTCKYGKNQSPIDIAQTTKSTLQKPIFDYKNSPKELINNGHTLQVNFNPGSTLTFQNKKFELLQMHFHTPSEYTFDKKHYPMVAHLVHKASDEELLVLAIMFDKGDENPVIKEIWADAPTKVGESRKLANLALNDLVKNLQNYIELVGSLTTPPCSEGVIWLINKDNAFASDEQIKFFTNIIGQNNRPTQDINGRKILEVSK</sequence>
<dbReference type="InterPro" id="IPR036398">
    <property type="entry name" value="CA_dom_sf"/>
</dbReference>
<dbReference type="Proteomes" id="UP000202031">
    <property type="component" value="Chromosome"/>
</dbReference>
<dbReference type="GO" id="GO:0004089">
    <property type="term" value="F:carbonate dehydratase activity"/>
    <property type="evidence" value="ECO:0007669"/>
    <property type="project" value="UniProtKB-EC"/>
</dbReference>
<reference evidence="9" key="2">
    <citation type="journal article" date="2017" name="Genome Biol. Evol.">
        <title>Comparative genomic analysis identifies a Campylobacter clade deficient in selenium metabolism.</title>
        <authorList>
            <person name="Miller W.G."/>
            <person name="Yee E."/>
            <person name="Lopes B.S."/>
            <person name="Chapman M.H."/>
            <person name="Huynh S."/>
            <person name="Bono J.L."/>
            <person name="Parker C.T."/>
            <person name="Strachan N.J.C."/>
            <person name="Forbes K.J."/>
        </authorList>
    </citation>
    <scope>NUCLEOTIDE SEQUENCE [LARGE SCALE GENOMIC DNA]</scope>
    <source>
        <strain evidence="9">NCTC 13004</strain>
    </source>
</reference>
<dbReference type="KEGG" id="clx:CLAN_0109"/>
<feature type="domain" description="Alpha-carbonic anhydrase" evidence="7">
    <location>
        <begin position="25"/>
        <end position="247"/>
    </location>
</feature>
<dbReference type="PROSITE" id="PS51144">
    <property type="entry name" value="ALPHA_CA_2"/>
    <property type="match status" value="1"/>
</dbReference>
<evidence type="ECO:0000313" key="9">
    <source>
        <dbReference type="Proteomes" id="UP000202031"/>
    </source>
</evidence>
<name>A0A1X9SKY5_9BACT</name>
<dbReference type="Gene3D" id="3.10.200.10">
    <property type="entry name" value="Alpha carbonic anhydrase"/>
    <property type="match status" value="1"/>
</dbReference>
<dbReference type="GO" id="GO:0008270">
    <property type="term" value="F:zinc ion binding"/>
    <property type="evidence" value="ECO:0007669"/>
    <property type="project" value="InterPro"/>
</dbReference>
<evidence type="ECO:0000256" key="5">
    <source>
        <dbReference type="ARBA" id="ARBA00023239"/>
    </source>
</evidence>
<evidence type="ECO:0000256" key="1">
    <source>
        <dbReference type="ARBA" id="ARBA00010718"/>
    </source>
</evidence>
<keyword evidence="3" id="KW-0479">Metal-binding</keyword>
<evidence type="ECO:0000256" key="2">
    <source>
        <dbReference type="ARBA" id="ARBA00012925"/>
    </source>
</evidence>
<dbReference type="SUPFAM" id="SSF51069">
    <property type="entry name" value="Carbonic anhydrase"/>
    <property type="match status" value="1"/>
</dbReference>
<proteinExistence type="inferred from homology"/>
<evidence type="ECO:0000256" key="6">
    <source>
        <dbReference type="ARBA" id="ARBA00048348"/>
    </source>
</evidence>
<comment type="catalytic activity">
    <reaction evidence="6">
        <text>hydrogencarbonate + H(+) = CO2 + H2O</text>
        <dbReference type="Rhea" id="RHEA:10748"/>
        <dbReference type="ChEBI" id="CHEBI:15377"/>
        <dbReference type="ChEBI" id="CHEBI:15378"/>
        <dbReference type="ChEBI" id="CHEBI:16526"/>
        <dbReference type="ChEBI" id="CHEBI:17544"/>
        <dbReference type="EC" id="4.2.1.1"/>
    </reaction>
</comment>
<comment type="similarity">
    <text evidence="1">Belongs to the alpha-carbonic anhydrase family.</text>
</comment>
<dbReference type="InterPro" id="IPR023561">
    <property type="entry name" value="Carbonic_anhydrase_a-class"/>
</dbReference>
<dbReference type="InterPro" id="IPR001148">
    <property type="entry name" value="CA_dom"/>
</dbReference>
<dbReference type="PANTHER" id="PTHR18952:SF265">
    <property type="entry name" value="CARBONIC ANHYDRASE"/>
    <property type="match status" value="1"/>
</dbReference>
<protein>
    <recommendedName>
        <fullName evidence="2">carbonic anhydrase</fullName>
        <ecNumber evidence="2">4.2.1.1</ecNumber>
    </recommendedName>
</protein>
<organism evidence="8 9">
    <name type="scientific">Campylobacter lanienae NCTC 13004</name>
    <dbReference type="NCBI Taxonomy" id="1031753"/>
    <lineage>
        <taxon>Bacteria</taxon>
        <taxon>Pseudomonadati</taxon>
        <taxon>Campylobacterota</taxon>
        <taxon>Epsilonproteobacteria</taxon>
        <taxon>Campylobacterales</taxon>
        <taxon>Campylobacteraceae</taxon>
        <taxon>Campylobacter</taxon>
    </lineage>
</organism>
<accession>A0A1X9SKY5</accession>
<dbReference type="SMART" id="SM01057">
    <property type="entry name" value="Carb_anhydrase"/>
    <property type="match status" value="1"/>
</dbReference>
<dbReference type="CDD" id="cd03124">
    <property type="entry name" value="alpha_CA_prokaryotic_like"/>
    <property type="match status" value="1"/>
</dbReference>
<reference evidence="9" key="1">
    <citation type="journal article" date="2017" name="Genome Biol. Evol.">
        <title>Comparative Genomic Analysis Identifies a Campylobacter Clade Deficient in Selenium Metabolism.</title>
        <authorList>
            <person name="Miller W.G."/>
            <person name="Yee E."/>
            <person name="Lopes B.S."/>
            <person name="Chapman M.H."/>
            <person name="Huynh S."/>
            <person name="Bono J.L."/>
            <person name="Parker C.T."/>
            <person name="Strachan N.J.C."/>
            <person name="Forbes K.J."/>
        </authorList>
    </citation>
    <scope>NUCLEOTIDE SEQUENCE [LARGE SCALE GENOMIC DNA]</scope>
    <source>
        <strain evidence="9">NCTC 13004</strain>
    </source>
</reference>
<dbReference type="GeneID" id="46920582"/>
<evidence type="ECO:0000256" key="3">
    <source>
        <dbReference type="ARBA" id="ARBA00022723"/>
    </source>
</evidence>
<gene>
    <name evidence="8" type="primary">cah</name>
    <name evidence="8" type="ORF">CLAN_0109</name>
</gene>